<protein>
    <submittedName>
        <fullName evidence="10">Protein trichome birefringence-like 34</fullName>
    </submittedName>
</protein>
<dbReference type="GO" id="GO:0016020">
    <property type="term" value="C:membrane"/>
    <property type="evidence" value="ECO:0007669"/>
    <property type="project" value="UniProtKB-SubCell"/>
</dbReference>
<proteinExistence type="inferred from homology"/>
<dbReference type="PANTHER" id="PTHR32285">
    <property type="entry name" value="PROTEIN TRICHOME BIREFRINGENCE-LIKE 9-RELATED"/>
    <property type="match status" value="1"/>
</dbReference>
<keyword evidence="3 7" id="KW-0812">Transmembrane</keyword>
<evidence type="ECO:0000256" key="6">
    <source>
        <dbReference type="ARBA" id="ARBA00023136"/>
    </source>
</evidence>
<gene>
    <name evidence="10" type="ORF">Sradi_5944300</name>
</gene>
<sequence>MVLTTWEILLKFHHLTGLFLVAFLAAVLYLTHDINYWNVVKKQVTVGEEQTAHSDSSPAGCDFFSGRWVYDNVSYPLYKGRECSFMEDGHCKTFLCFAVVVVVGHFGHTYCPIIKLVHCLFVKEYNTTIGFYWSPFLVESNCDDIRHHVVGSRVVRVQAIEKHARHWTMLIFSWGSFGSPDGIYKTVEMKMRRYEMGLSTWSEWLEMNINRTKTKLFFMSVSPYIFRGDISRHCYNRSEPVFQEGYWSVANKSQMSIAESTIKKLERRGVKVEYLRITQMSEQRRDAHPSIYRKFYAPITEENRKDPISYSDCLHWCLPGVPDVWNQILYAYIMNS</sequence>
<evidence type="ECO:0000256" key="5">
    <source>
        <dbReference type="ARBA" id="ARBA00022989"/>
    </source>
</evidence>
<keyword evidence="6 7" id="KW-0472">Membrane</keyword>
<evidence type="ECO:0000256" key="7">
    <source>
        <dbReference type="SAM" id="Phobius"/>
    </source>
</evidence>
<evidence type="ECO:0000313" key="10">
    <source>
        <dbReference type="EMBL" id="KAL0310020.1"/>
    </source>
</evidence>
<keyword evidence="5 7" id="KW-1133">Transmembrane helix</keyword>
<name>A0AAW2KSP4_SESRA</name>
<comment type="caution">
    <text evidence="10">The sequence shown here is derived from an EMBL/GenBank/DDBJ whole genome shotgun (WGS) entry which is preliminary data.</text>
</comment>
<feature type="domain" description="Trichome birefringence-like N-terminal" evidence="9">
    <location>
        <begin position="60"/>
        <end position="89"/>
    </location>
</feature>
<evidence type="ECO:0000256" key="2">
    <source>
        <dbReference type="ARBA" id="ARBA00007727"/>
    </source>
</evidence>
<dbReference type="GO" id="GO:0016413">
    <property type="term" value="F:O-acetyltransferase activity"/>
    <property type="evidence" value="ECO:0007669"/>
    <property type="project" value="InterPro"/>
</dbReference>
<dbReference type="InterPro" id="IPR029962">
    <property type="entry name" value="TBL"/>
</dbReference>
<comment type="similarity">
    <text evidence="2">Belongs to the PC-esterase family. TBL subfamily.</text>
</comment>
<feature type="domain" description="Trichome birefringence-like C-terminal" evidence="8">
    <location>
        <begin position="120"/>
        <end position="331"/>
    </location>
</feature>
<evidence type="ECO:0000256" key="1">
    <source>
        <dbReference type="ARBA" id="ARBA00004167"/>
    </source>
</evidence>
<dbReference type="GO" id="GO:0005794">
    <property type="term" value="C:Golgi apparatus"/>
    <property type="evidence" value="ECO:0007669"/>
    <property type="project" value="TreeGrafter"/>
</dbReference>
<feature type="transmembrane region" description="Helical" evidence="7">
    <location>
        <begin position="12"/>
        <end position="31"/>
    </location>
</feature>
<organism evidence="10">
    <name type="scientific">Sesamum radiatum</name>
    <name type="common">Black benniseed</name>
    <dbReference type="NCBI Taxonomy" id="300843"/>
    <lineage>
        <taxon>Eukaryota</taxon>
        <taxon>Viridiplantae</taxon>
        <taxon>Streptophyta</taxon>
        <taxon>Embryophyta</taxon>
        <taxon>Tracheophyta</taxon>
        <taxon>Spermatophyta</taxon>
        <taxon>Magnoliopsida</taxon>
        <taxon>eudicotyledons</taxon>
        <taxon>Gunneridae</taxon>
        <taxon>Pentapetalae</taxon>
        <taxon>asterids</taxon>
        <taxon>lamiids</taxon>
        <taxon>Lamiales</taxon>
        <taxon>Pedaliaceae</taxon>
        <taxon>Sesamum</taxon>
    </lineage>
</organism>
<evidence type="ECO:0000256" key="3">
    <source>
        <dbReference type="ARBA" id="ARBA00022692"/>
    </source>
</evidence>
<evidence type="ECO:0000256" key="4">
    <source>
        <dbReference type="ARBA" id="ARBA00022968"/>
    </source>
</evidence>
<dbReference type="Pfam" id="PF13839">
    <property type="entry name" value="PC-Esterase"/>
    <property type="match status" value="1"/>
</dbReference>
<dbReference type="EMBL" id="JACGWJ010000027">
    <property type="protein sequence ID" value="KAL0310020.1"/>
    <property type="molecule type" value="Genomic_DNA"/>
</dbReference>
<dbReference type="InterPro" id="IPR026057">
    <property type="entry name" value="TBL_C"/>
</dbReference>
<dbReference type="InterPro" id="IPR025846">
    <property type="entry name" value="TBL_N"/>
</dbReference>
<reference evidence="10" key="1">
    <citation type="submission" date="2020-06" db="EMBL/GenBank/DDBJ databases">
        <authorList>
            <person name="Li T."/>
            <person name="Hu X."/>
            <person name="Zhang T."/>
            <person name="Song X."/>
            <person name="Zhang H."/>
            <person name="Dai N."/>
            <person name="Sheng W."/>
            <person name="Hou X."/>
            <person name="Wei L."/>
        </authorList>
    </citation>
    <scope>NUCLEOTIDE SEQUENCE</scope>
    <source>
        <strain evidence="10">G02</strain>
        <tissue evidence="10">Leaf</tissue>
    </source>
</reference>
<keyword evidence="4" id="KW-0735">Signal-anchor</keyword>
<evidence type="ECO:0000259" key="8">
    <source>
        <dbReference type="Pfam" id="PF13839"/>
    </source>
</evidence>
<comment type="subcellular location">
    <subcellularLocation>
        <location evidence="1">Membrane</location>
        <topology evidence="1">Single-pass membrane protein</topology>
    </subcellularLocation>
</comment>
<evidence type="ECO:0000259" key="9">
    <source>
        <dbReference type="Pfam" id="PF14416"/>
    </source>
</evidence>
<reference evidence="10" key="2">
    <citation type="journal article" date="2024" name="Plant">
        <title>Genomic evolution and insights into agronomic trait innovations of Sesamum species.</title>
        <authorList>
            <person name="Miao H."/>
            <person name="Wang L."/>
            <person name="Qu L."/>
            <person name="Liu H."/>
            <person name="Sun Y."/>
            <person name="Le M."/>
            <person name="Wang Q."/>
            <person name="Wei S."/>
            <person name="Zheng Y."/>
            <person name="Lin W."/>
            <person name="Duan Y."/>
            <person name="Cao H."/>
            <person name="Xiong S."/>
            <person name="Wang X."/>
            <person name="Wei L."/>
            <person name="Li C."/>
            <person name="Ma Q."/>
            <person name="Ju M."/>
            <person name="Zhao R."/>
            <person name="Li G."/>
            <person name="Mu C."/>
            <person name="Tian Q."/>
            <person name="Mei H."/>
            <person name="Zhang T."/>
            <person name="Gao T."/>
            <person name="Zhang H."/>
        </authorList>
    </citation>
    <scope>NUCLEOTIDE SEQUENCE</scope>
    <source>
        <strain evidence="10">G02</strain>
    </source>
</reference>
<accession>A0AAW2KSP4</accession>
<dbReference type="PANTHER" id="PTHR32285:SF239">
    <property type="entry name" value="PROTEIN TRICHOME BIREFRINGENCE-LIKE 34"/>
    <property type="match status" value="1"/>
</dbReference>
<dbReference type="Pfam" id="PF14416">
    <property type="entry name" value="PMR5N"/>
    <property type="match status" value="1"/>
</dbReference>
<dbReference type="AlphaFoldDB" id="A0AAW2KSP4"/>